<name>A0ABT7VWW0_9GAMM</name>
<dbReference type="EMBL" id="JAUCGM010001015">
    <property type="protein sequence ID" value="MDM8563995.1"/>
    <property type="molecule type" value="Genomic_DNA"/>
</dbReference>
<sequence>MPVEKAEQQVNDWQVLFPVVATTPECMSNAMLLTRQHLVSFWDTLLLITAKKNEVTHILSEDFQDGIILEGVTVINPFNIDNLFEEVSTTN</sequence>
<proteinExistence type="predicted"/>
<evidence type="ECO:0008006" key="3">
    <source>
        <dbReference type="Google" id="ProtNLM"/>
    </source>
</evidence>
<dbReference type="Proteomes" id="UP001171945">
    <property type="component" value="Unassembled WGS sequence"/>
</dbReference>
<evidence type="ECO:0000313" key="1">
    <source>
        <dbReference type="EMBL" id="MDM8563995.1"/>
    </source>
</evidence>
<protein>
    <recommendedName>
        <fullName evidence="3">PIN domain-containing protein</fullName>
    </recommendedName>
</protein>
<dbReference type="InterPro" id="IPR029060">
    <property type="entry name" value="PIN-like_dom_sf"/>
</dbReference>
<organism evidence="1 2">
    <name type="scientific">Candidatus Marithioploca araucensis</name>
    <dbReference type="NCBI Taxonomy" id="70273"/>
    <lineage>
        <taxon>Bacteria</taxon>
        <taxon>Pseudomonadati</taxon>
        <taxon>Pseudomonadota</taxon>
        <taxon>Gammaproteobacteria</taxon>
        <taxon>Thiotrichales</taxon>
        <taxon>Thiotrichaceae</taxon>
        <taxon>Candidatus Marithioploca</taxon>
    </lineage>
</organism>
<comment type="caution">
    <text evidence="1">The sequence shown here is derived from an EMBL/GenBank/DDBJ whole genome shotgun (WGS) entry which is preliminary data.</text>
</comment>
<evidence type="ECO:0000313" key="2">
    <source>
        <dbReference type="Proteomes" id="UP001171945"/>
    </source>
</evidence>
<accession>A0ABT7VWW0</accession>
<keyword evidence="2" id="KW-1185">Reference proteome</keyword>
<gene>
    <name evidence="1" type="ORF">QUF54_11645</name>
</gene>
<reference evidence="1" key="1">
    <citation type="submission" date="2023-06" db="EMBL/GenBank/DDBJ databases">
        <title>Uncultivated large filamentous bacteria from sulfidic sediments reveal new species and different genomic features in energy metabolism and defense.</title>
        <authorList>
            <person name="Fonseca A."/>
        </authorList>
    </citation>
    <scope>NUCLEOTIDE SEQUENCE</scope>
    <source>
        <strain evidence="1">HSG4</strain>
    </source>
</reference>
<dbReference type="SUPFAM" id="SSF88723">
    <property type="entry name" value="PIN domain-like"/>
    <property type="match status" value="1"/>
</dbReference>